<dbReference type="KEGG" id="pbl:PAAG_11384"/>
<reference evidence="1 2" key="1">
    <citation type="journal article" date="2011" name="PLoS Genet.">
        <title>Comparative genomic analysis of human fungal pathogens causing paracoccidioidomycosis.</title>
        <authorList>
            <person name="Desjardins C.A."/>
            <person name="Champion M.D."/>
            <person name="Holder J.W."/>
            <person name="Muszewska A."/>
            <person name="Goldberg J."/>
            <person name="Bailao A.M."/>
            <person name="Brigido M.M."/>
            <person name="Ferreira M.E."/>
            <person name="Garcia A.M."/>
            <person name="Grynberg M."/>
            <person name="Gujja S."/>
            <person name="Heiman D.I."/>
            <person name="Henn M.R."/>
            <person name="Kodira C.D."/>
            <person name="Leon-Narvaez H."/>
            <person name="Longo L.V."/>
            <person name="Ma L.J."/>
            <person name="Malavazi I."/>
            <person name="Matsuo A.L."/>
            <person name="Morais F.V."/>
            <person name="Pereira M."/>
            <person name="Rodriguez-Brito S."/>
            <person name="Sakthikumar S."/>
            <person name="Salem-Izacc S.M."/>
            <person name="Sykes S.M."/>
            <person name="Teixeira M.M."/>
            <person name="Vallejo M.C."/>
            <person name="Walter M.E."/>
            <person name="Yandava C."/>
            <person name="Young S."/>
            <person name="Zeng Q."/>
            <person name="Zucker J."/>
            <person name="Felipe M.S."/>
            <person name="Goldman G.H."/>
            <person name="Haas B.J."/>
            <person name="McEwen J.G."/>
            <person name="Nino-Vega G."/>
            <person name="Puccia R."/>
            <person name="San-Blas G."/>
            <person name="Soares C.M."/>
            <person name="Birren B.W."/>
            <person name="Cuomo C.A."/>
        </authorList>
    </citation>
    <scope>NUCLEOTIDE SEQUENCE [LARGE SCALE GENOMIC DNA]</scope>
    <source>
        <strain evidence="2">ATCC MYA-826 / Pb01</strain>
    </source>
</reference>
<dbReference type="AlphaFoldDB" id="A0A0A2V644"/>
<gene>
    <name evidence="1" type="ORF">PAAG_11384</name>
</gene>
<name>A0A0A2V644_PARBA</name>
<keyword evidence="2" id="KW-1185">Reference proteome</keyword>
<organism evidence="1 2">
    <name type="scientific">Paracoccidioides lutzii (strain ATCC MYA-826 / Pb01)</name>
    <name type="common">Paracoccidioides brasiliensis</name>
    <dbReference type="NCBI Taxonomy" id="502779"/>
    <lineage>
        <taxon>Eukaryota</taxon>
        <taxon>Fungi</taxon>
        <taxon>Dikarya</taxon>
        <taxon>Ascomycota</taxon>
        <taxon>Pezizomycotina</taxon>
        <taxon>Eurotiomycetes</taxon>
        <taxon>Eurotiomycetidae</taxon>
        <taxon>Onygenales</taxon>
        <taxon>Ajellomycetaceae</taxon>
        <taxon>Paracoccidioides</taxon>
    </lineage>
</organism>
<sequence>MAIHVTEYWASDYFSKLEPFVGRSELVEKRSVMEESFLGEAGVVWESGSWESGTPTGNNDGNR</sequence>
<dbReference type="HOGENOM" id="CLU_2886401_0_0_1"/>
<dbReference type="EMBL" id="KN293995">
    <property type="protein sequence ID" value="KGQ01812.1"/>
    <property type="molecule type" value="Genomic_DNA"/>
</dbReference>
<dbReference type="VEuPathDB" id="FungiDB:PAAG_11384"/>
<evidence type="ECO:0000313" key="1">
    <source>
        <dbReference type="EMBL" id="KGQ01812.1"/>
    </source>
</evidence>
<dbReference type="GeneID" id="26970405"/>
<evidence type="ECO:0000313" key="2">
    <source>
        <dbReference type="Proteomes" id="UP000002059"/>
    </source>
</evidence>
<accession>A0A0A2V644</accession>
<proteinExistence type="predicted"/>
<dbReference type="Proteomes" id="UP000002059">
    <property type="component" value="Partially assembled WGS sequence"/>
</dbReference>
<dbReference type="RefSeq" id="XP_015703305.1">
    <property type="nucleotide sequence ID" value="XM_015847043.1"/>
</dbReference>
<protein>
    <submittedName>
        <fullName evidence="1">Uncharacterized protein</fullName>
    </submittedName>
</protein>